<keyword evidence="1" id="KW-0812">Transmembrane</keyword>
<gene>
    <name evidence="2" type="ORF">TsocGM_20020</name>
</gene>
<evidence type="ECO:0000313" key="2">
    <source>
        <dbReference type="EMBL" id="RUL84642.1"/>
    </source>
</evidence>
<evidence type="ECO:0000313" key="3">
    <source>
        <dbReference type="Proteomes" id="UP000280296"/>
    </source>
</evidence>
<keyword evidence="3" id="KW-1185">Reference proteome</keyword>
<keyword evidence="1" id="KW-0472">Membrane</keyword>
<feature type="transmembrane region" description="Helical" evidence="1">
    <location>
        <begin position="119"/>
        <end position="140"/>
    </location>
</feature>
<dbReference type="OrthoDB" id="134977at2"/>
<feature type="transmembrane region" description="Helical" evidence="1">
    <location>
        <begin position="170"/>
        <end position="186"/>
    </location>
</feature>
<sequence length="743" mass="80539">MATDRPPTQPRIAPDRPGWRTIAVAAGLYAAAILAATWPAARDATTSIPHSDLGDPLLHLWILRWYRECLLAGRPPFWCSTIQVPVGAPLGYMPGLIFQGLGFLPLSAVVSGDALAYNLLWFGSLGFTAFAGFALGWWITRDGRCATLAGLAFVLSTPVLFNAHGALEMLSIGWFPLFLIAWIRFVDRPGPGRCASAAALYAALASGAPYFGILGAFPAALYVLFGLARARREGATRAWARGRLPWFVGFSIAVLPAVALVFSGQLWAMVHGFPMSRPDSEFSRYGASLFGYLLPDSRLPSGRLLDRAGLRPKVDLKVPSYLGVVTIGLLAYAAAARVRFDRRGFWWSALALLVLLSLGATVELGPVTLRLPAHWLREHTPVFRPIRVPARFNLFAAAVAVAIASAGLRDLLARLRWRPARSLLVPSLAILAVLDLSNAPFPTTRIPEVPPLYQTLRRLDPDARVLDAPQGDVIRSAICAYWSSFHGLPTSAGYTSFPNAEYEHLITEPSPFHAAMLSDPSFPADPDRAAVDLAAPARFRDLAWLYLSAHDYRFLVLHSSAAGDGPAASRFSRIREALAPALILDDGDRLVFDRELLPPPESPLLLPLAGWRTRLARDDRRECAVERSAGLVVYNPSPARPIRLAMELAGHRSRREVALLRDGAELARWTVEPGPVRLAVSPPLSLPAGLVELSLSCDSEGRPASELRALGQSDPFSLWAGTIVALPGDPLAIASPGDNSRTR</sequence>
<name>A0A432MFE2_9BACT</name>
<feature type="transmembrane region" description="Helical" evidence="1">
    <location>
        <begin position="198"/>
        <end position="225"/>
    </location>
</feature>
<keyword evidence="1" id="KW-1133">Transmembrane helix</keyword>
<feature type="transmembrane region" description="Helical" evidence="1">
    <location>
        <begin position="345"/>
        <end position="368"/>
    </location>
</feature>
<reference evidence="2 3" key="1">
    <citation type="submission" date="2018-12" db="EMBL/GenBank/DDBJ databases">
        <authorList>
            <person name="Toschakov S.V."/>
        </authorList>
    </citation>
    <scope>NUCLEOTIDE SEQUENCE [LARGE SCALE GENOMIC DNA]</scope>
    <source>
        <strain evidence="2 3">GM2012</strain>
    </source>
</reference>
<evidence type="ECO:0000256" key="1">
    <source>
        <dbReference type="SAM" id="Phobius"/>
    </source>
</evidence>
<dbReference type="RefSeq" id="WP_126727239.1">
    <property type="nucleotide sequence ID" value="NZ_RYZH01000047.1"/>
</dbReference>
<accession>A0A432MFE2</accession>
<evidence type="ECO:0008006" key="4">
    <source>
        <dbReference type="Google" id="ProtNLM"/>
    </source>
</evidence>
<feature type="transmembrane region" description="Helical" evidence="1">
    <location>
        <begin position="320"/>
        <end position="338"/>
    </location>
</feature>
<proteinExistence type="predicted"/>
<dbReference type="Proteomes" id="UP000280296">
    <property type="component" value="Unassembled WGS sequence"/>
</dbReference>
<dbReference type="AlphaFoldDB" id="A0A432MFE2"/>
<feature type="transmembrane region" description="Helical" evidence="1">
    <location>
        <begin position="246"/>
        <end position="268"/>
    </location>
</feature>
<organism evidence="2 3">
    <name type="scientific">Tautonia sociabilis</name>
    <dbReference type="NCBI Taxonomy" id="2080755"/>
    <lineage>
        <taxon>Bacteria</taxon>
        <taxon>Pseudomonadati</taxon>
        <taxon>Planctomycetota</taxon>
        <taxon>Planctomycetia</taxon>
        <taxon>Isosphaerales</taxon>
        <taxon>Isosphaeraceae</taxon>
        <taxon>Tautonia</taxon>
    </lineage>
</organism>
<dbReference type="EMBL" id="RYZH01000047">
    <property type="protein sequence ID" value="RUL84642.1"/>
    <property type="molecule type" value="Genomic_DNA"/>
</dbReference>
<reference evidence="2 3" key="2">
    <citation type="submission" date="2019-01" db="EMBL/GenBank/DDBJ databases">
        <title>Tautonia sociabilis, a novel thermotolerant planctomycete of Isosphaeraceae family, isolated from a 4000 m deep subterranean habitat.</title>
        <authorList>
            <person name="Kovaleva O.L."/>
            <person name="Elcheninov A.G."/>
            <person name="Van Heerden E."/>
            <person name="Toshchakov S.V."/>
            <person name="Novikov A."/>
            <person name="Bonch-Osmolovskaya E.A."/>
            <person name="Kublanov I.V."/>
        </authorList>
    </citation>
    <scope>NUCLEOTIDE SEQUENCE [LARGE SCALE GENOMIC DNA]</scope>
    <source>
        <strain evidence="2 3">GM2012</strain>
    </source>
</reference>
<comment type="caution">
    <text evidence="2">The sequence shown here is derived from an EMBL/GenBank/DDBJ whole genome shotgun (WGS) entry which is preliminary data.</text>
</comment>
<protein>
    <recommendedName>
        <fullName evidence="4">YfhO family protein</fullName>
    </recommendedName>
</protein>
<feature type="transmembrane region" description="Helical" evidence="1">
    <location>
        <begin position="21"/>
        <end position="41"/>
    </location>
</feature>